<dbReference type="KEGG" id="tpe:Tpen_1884"/>
<protein>
    <submittedName>
        <fullName evidence="1">Uncharacterized protein</fullName>
    </submittedName>
</protein>
<geneLocation type="plasmid" evidence="1 2">
    <name>pTPEN01</name>
</geneLocation>
<gene>
    <name evidence="1" type="ordered locus">Tpen_1884</name>
</gene>
<evidence type="ECO:0000313" key="1">
    <source>
        <dbReference type="EMBL" id="ABL79279.1"/>
    </source>
</evidence>
<dbReference type="EMBL" id="CP000506">
    <property type="protein sequence ID" value="ABL79279.1"/>
    <property type="molecule type" value="Genomic_DNA"/>
</dbReference>
<dbReference type="HOGENOM" id="CLU_2930398_0_0_2"/>
<dbReference type="Proteomes" id="UP000000641">
    <property type="component" value="Plasmid pTPEN01"/>
</dbReference>
<name>A1S1E9_THEPD</name>
<keyword evidence="1" id="KW-0614">Plasmid</keyword>
<evidence type="ECO:0000313" key="2">
    <source>
        <dbReference type="Proteomes" id="UP000000641"/>
    </source>
</evidence>
<proteinExistence type="predicted"/>
<sequence length="60" mass="6337">MVKVKLDRNTLALASCEALESLANGFRLMGQVQAATYIENIARAKGCPVGGAGYTPQLIL</sequence>
<reference evidence="2" key="1">
    <citation type="journal article" date="2008" name="J. Bacteriol.">
        <title>Genome sequence of Thermofilum pendens reveals an exceptional loss of biosynthetic pathways without genome reduction.</title>
        <authorList>
            <person name="Anderson I."/>
            <person name="Rodriguez J."/>
            <person name="Susanti D."/>
            <person name="Porat I."/>
            <person name="Reich C."/>
            <person name="Ulrich L.E."/>
            <person name="Elkins J.G."/>
            <person name="Mavromatis K."/>
            <person name="Lykidis A."/>
            <person name="Kim E."/>
            <person name="Thompson L.S."/>
            <person name="Nolan M."/>
            <person name="Land M."/>
            <person name="Copeland A."/>
            <person name="Lapidus A."/>
            <person name="Lucas S."/>
            <person name="Detter C."/>
            <person name="Zhulin I.B."/>
            <person name="Olsen G.J."/>
            <person name="Whitman W."/>
            <person name="Mukhopadhyay B."/>
            <person name="Bristow J."/>
            <person name="Kyrpides N."/>
        </authorList>
    </citation>
    <scope>NUCLEOTIDE SEQUENCE [LARGE SCALE GENOMIC DNA]</scope>
    <source>
        <strain evidence="2">DSM 2475 / Hrk 5</strain>
        <plasmid evidence="2">pTPEN01</plasmid>
    </source>
</reference>
<accession>A1S1E9</accession>
<dbReference type="EnsemblBacteria" id="ABL79279">
    <property type="protein sequence ID" value="ABL79279"/>
    <property type="gene ID" value="Tpen_1884"/>
</dbReference>
<dbReference type="AlphaFoldDB" id="A1S1E9"/>
<organism evidence="1 2">
    <name type="scientific">Thermofilum pendens (strain DSM 2475 / Hrk 5)</name>
    <dbReference type="NCBI Taxonomy" id="368408"/>
    <lineage>
        <taxon>Archaea</taxon>
        <taxon>Thermoproteota</taxon>
        <taxon>Thermoprotei</taxon>
        <taxon>Thermofilales</taxon>
        <taxon>Thermofilaceae</taxon>
        <taxon>Thermofilum</taxon>
    </lineage>
</organism>
<keyword evidence="2" id="KW-1185">Reference proteome</keyword>